<dbReference type="InterPro" id="IPR002491">
    <property type="entry name" value="ABC_transptr_periplasmic_BD"/>
</dbReference>
<dbReference type="SUPFAM" id="SSF53807">
    <property type="entry name" value="Helical backbone' metal receptor"/>
    <property type="match status" value="1"/>
</dbReference>
<feature type="domain" description="Fe/B12 periplasmic-binding" evidence="7">
    <location>
        <begin position="82"/>
        <end position="352"/>
    </location>
</feature>
<dbReference type="GO" id="GO:1901678">
    <property type="term" value="P:iron coordination entity transport"/>
    <property type="evidence" value="ECO:0007669"/>
    <property type="project" value="UniProtKB-ARBA"/>
</dbReference>
<dbReference type="Proteomes" id="UP001138997">
    <property type="component" value="Unassembled WGS sequence"/>
</dbReference>
<dbReference type="PROSITE" id="PS51318">
    <property type="entry name" value="TAT"/>
    <property type="match status" value="1"/>
</dbReference>
<sequence length="365" mass="38010">MTTQRRPPFARSSAEFTRRSALLAGASVLGGAALAACASASSGAAGSSGSSSPSGSSGSAGRFPLTVEHRFGTTEVPAKPERVVIVGLSEQDIVLALGVTPIAVTDWYGDQPYAVWPWAQDLLGDAEPTVLSTADGFEFEKVAALQPDLIIGTNSGMKEADFEKFSAFAPTVAGVKGGTDYFSPWEDQTLLVAQALGLEAEGQKLIQDVKDGYAQAASANPEFAGKVATFSQNGFYDGLIYVYPADLGTDFLSLLGFTVNPDLAALAKPGEQAAISSERLDVIDTDVLVIAAEKASDIDALEKVPTYTALDVVKEQRTVYTDPVLSGAMYFVTPPSLQYVLEHLTPALKNAVAGASPAEITGAAS</sequence>
<reference evidence="8" key="1">
    <citation type="submission" date="2021-11" db="EMBL/GenBank/DDBJ databases">
        <title>Streptomyces corallinus and Kineosporia corallina sp. nov., two new coral-derived marine actinobacteria.</title>
        <authorList>
            <person name="Buangrab K."/>
            <person name="Sutthacheep M."/>
            <person name="Yeemin T."/>
            <person name="Harunari E."/>
            <person name="Igarashi Y."/>
            <person name="Sripreechasak P."/>
            <person name="Kanchanasin P."/>
            <person name="Tanasupawat S."/>
            <person name="Phongsopitanun W."/>
        </authorList>
    </citation>
    <scope>NUCLEOTIDE SEQUENCE</scope>
    <source>
        <strain evidence="8">JCM 31032</strain>
    </source>
</reference>
<dbReference type="AlphaFoldDB" id="A0A9X1NKB5"/>
<evidence type="ECO:0000259" key="7">
    <source>
        <dbReference type="PROSITE" id="PS50983"/>
    </source>
</evidence>
<comment type="caution">
    <text evidence="8">The sequence shown here is derived from an EMBL/GenBank/DDBJ whole genome shotgun (WGS) entry which is preliminary data.</text>
</comment>
<evidence type="ECO:0000313" key="9">
    <source>
        <dbReference type="Proteomes" id="UP001138997"/>
    </source>
</evidence>
<dbReference type="InterPro" id="IPR051313">
    <property type="entry name" value="Bact_iron-sidero_bind"/>
</dbReference>
<organism evidence="8 9">
    <name type="scientific">Kineosporia babensis</name>
    <dbReference type="NCBI Taxonomy" id="499548"/>
    <lineage>
        <taxon>Bacteria</taxon>
        <taxon>Bacillati</taxon>
        <taxon>Actinomycetota</taxon>
        <taxon>Actinomycetes</taxon>
        <taxon>Kineosporiales</taxon>
        <taxon>Kineosporiaceae</taxon>
        <taxon>Kineosporia</taxon>
    </lineage>
</organism>
<dbReference type="PANTHER" id="PTHR30532:SF24">
    <property type="entry name" value="FERRIC ENTEROBACTIN-BINDING PERIPLASMIC PROTEIN FEPB"/>
    <property type="match status" value="1"/>
</dbReference>
<gene>
    <name evidence="8" type="ORF">LR394_32685</name>
</gene>
<comment type="similarity">
    <text evidence="2">Belongs to the bacterial solute-binding protein 8 family.</text>
</comment>
<evidence type="ECO:0000256" key="6">
    <source>
        <dbReference type="SAM" id="SignalP"/>
    </source>
</evidence>
<feature type="region of interest" description="Disordered" evidence="5">
    <location>
        <begin position="41"/>
        <end position="60"/>
    </location>
</feature>
<proteinExistence type="inferred from homology"/>
<dbReference type="CDD" id="cd01146">
    <property type="entry name" value="FhuD"/>
    <property type="match status" value="1"/>
</dbReference>
<dbReference type="EMBL" id="JAJOMB010000023">
    <property type="protein sequence ID" value="MCD5315665.1"/>
    <property type="molecule type" value="Genomic_DNA"/>
</dbReference>
<feature type="chain" id="PRO_5040988986" evidence="6">
    <location>
        <begin position="36"/>
        <end position="365"/>
    </location>
</feature>
<dbReference type="RefSeq" id="WP_231448481.1">
    <property type="nucleotide sequence ID" value="NZ_JAJOMB010000023.1"/>
</dbReference>
<keyword evidence="3" id="KW-0813">Transport</keyword>
<evidence type="ECO:0000256" key="3">
    <source>
        <dbReference type="ARBA" id="ARBA00022448"/>
    </source>
</evidence>
<feature type="signal peptide" evidence="6">
    <location>
        <begin position="1"/>
        <end position="35"/>
    </location>
</feature>
<dbReference type="Gene3D" id="3.40.50.1980">
    <property type="entry name" value="Nitrogenase molybdenum iron protein domain"/>
    <property type="match status" value="2"/>
</dbReference>
<evidence type="ECO:0000256" key="4">
    <source>
        <dbReference type="ARBA" id="ARBA00022729"/>
    </source>
</evidence>
<comment type="subcellular location">
    <subcellularLocation>
        <location evidence="1">Cell envelope</location>
    </subcellularLocation>
</comment>
<evidence type="ECO:0000313" key="8">
    <source>
        <dbReference type="EMBL" id="MCD5315665.1"/>
    </source>
</evidence>
<accession>A0A9X1NKB5</accession>
<dbReference type="GO" id="GO:0030288">
    <property type="term" value="C:outer membrane-bounded periplasmic space"/>
    <property type="evidence" value="ECO:0007669"/>
    <property type="project" value="TreeGrafter"/>
</dbReference>
<keyword evidence="9" id="KW-1185">Reference proteome</keyword>
<dbReference type="PROSITE" id="PS50983">
    <property type="entry name" value="FE_B12_PBP"/>
    <property type="match status" value="1"/>
</dbReference>
<keyword evidence="4 6" id="KW-0732">Signal</keyword>
<dbReference type="InterPro" id="IPR006311">
    <property type="entry name" value="TAT_signal"/>
</dbReference>
<evidence type="ECO:0000256" key="5">
    <source>
        <dbReference type="SAM" id="MobiDB-lite"/>
    </source>
</evidence>
<name>A0A9X1NKB5_9ACTN</name>
<dbReference type="Pfam" id="PF01497">
    <property type="entry name" value="Peripla_BP_2"/>
    <property type="match status" value="1"/>
</dbReference>
<dbReference type="PANTHER" id="PTHR30532">
    <property type="entry name" value="IRON III DICITRATE-BINDING PERIPLASMIC PROTEIN"/>
    <property type="match status" value="1"/>
</dbReference>
<evidence type="ECO:0000256" key="2">
    <source>
        <dbReference type="ARBA" id="ARBA00008814"/>
    </source>
</evidence>
<protein>
    <submittedName>
        <fullName evidence="8">Iron-siderophore ABC transporter substrate-binding protein</fullName>
    </submittedName>
</protein>
<evidence type="ECO:0000256" key="1">
    <source>
        <dbReference type="ARBA" id="ARBA00004196"/>
    </source>
</evidence>